<protein>
    <submittedName>
        <fullName evidence="2">RES domain-containing protein</fullName>
    </submittedName>
</protein>
<name>A0ABX2JX99_9MYCO</name>
<proteinExistence type="predicted"/>
<evidence type="ECO:0000259" key="1">
    <source>
        <dbReference type="Pfam" id="PF08808"/>
    </source>
</evidence>
<accession>A0ABX2JX99</accession>
<evidence type="ECO:0000313" key="3">
    <source>
        <dbReference type="Proteomes" id="UP000708347"/>
    </source>
</evidence>
<organism evidence="2 3">
    <name type="scientific">Mycolicibacterium sphagni</name>
    <dbReference type="NCBI Taxonomy" id="1786"/>
    <lineage>
        <taxon>Bacteria</taxon>
        <taxon>Bacillati</taxon>
        <taxon>Actinomycetota</taxon>
        <taxon>Actinomycetes</taxon>
        <taxon>Mycobacteriales</taxon>
        <taxon>Mycobacteriaceae</taxon>
        <taxon>Mycolicibacterium</taxon>
    </lineage>
</organism>
<reference evidence="2 3" key="1">
    <citation type="submission" date="2019-05" db="EMBL/GenBank/DDBJ databases">
        <title>Mycolicibacterium sphagni ENV482 genome assembly.</title>
        <authorList>
            <person name="Chen W."/>
            <person name="Faulkner N.W."/>
            <person name="Hyman M.R."/>
        </authorList>
    </citation>
    <scope>NUCLEOTIDE SEQUENCE [LARGE SCALE GENOMIC DNA]</scope>
    <source>
        <strain evidence="2 3">ENV482</strain>
    </source>
</reference>
<evidence type="ECO:0000313" key="2">
    <source>
        <dbReference type="EMBL" id="NTY62050.1"/>
    </source>
</evidence>
<dbReference type="EMBL" id="VBSB01000013">
    <property type="protein sequence ID" value="NTY62050.1"/>
    <property type="molecule type" value="Genomic_DNA"/>
</dbReference>
<dbReference type="Pfam" id="PF08808">
    <property type="entry name" value="RES"/>
    <property type="match status" value="1"/>
</dbReference>
<feature type="domain" description="RES" evidence="1">
    <location>
        <begin position="31"/>
        <end position="171"/>
    </location>
</feature>
<keyword evidence="3" id="KW-1185">Reference proteome</keyword>
<sequence>MVPLRRTGLGLRKPPADISGFPTKQLRKGRKLYRAHHADNGPWWFASDDGGRFNLDSPAGTCYLAIDEETALRERLGRAMVKRGVVSQGWADETAVSRVGVFKGGRVAHTCHREATHYGITREIATYARRGYGLTRSWARRFHALGLRGVLYESRFTTITAPNAYALFDDAGSKPWPADPTPAPGADACRRAGLHVLAPPSAKALRIVPA</sequence>
<gene>
    <name evidence="2" type="ORF">FEG63_21115</name>
</gene>
<comment type="caution">
    <text evidence="2">The sequence shown here is derived from an EMBL/GenBank/DDBJ whole genome shotgun (WGS) entry which is preliminary data.</text>
</comment>
<dbReference type="Proteomes" id="UP000708347">
    <property type="component" value="Unassembled WGS sequence"/>
</dbReference>
<dbReference type="InterPro" id="IPR014914">
    <property type="entry name" value="RES_dom"/>
</dbReference>